<dbReference type="KEGG" id="tob:V4D31_03985"/>
<feature type="domain" description="Nucleoside phosphorylase" evidence="2">
    <location>
        <begin position="2"/>
        <end position="201"/>
    </location>
</feature>
<dbReference type="PANTHER" id="PTHR46832">
    <property type="entry name" value="5'-METHYLTHIOADENOSINE/S-ADENOSYLHOMOCYSTEINE NUCLEOSIDASE"/>
    <property type="match status" value="1"/>
</dbReference>
<reference evidence="3" key="1">
    <citation type="submission" date="2024-01" db="EMBL/GenBank/DDBJ databases">
        <title>The first autotrophic representatives of the genus Thermodesulfovibrio.</title>
        <authorList>
            <person name="Maltseva A.I."/>
            <person name="Elcheninov A.G."/>
            <person name="Kublanov I.V."/>
            <person name="Lebedinsky A.V."/>
            <person name="Frolov E.N."/>
        </authorList>
    </citation>
    <scope>NUCLEOTIDE SEQUENCE</scope>
    <source>
        <strain evidence="3">3462-1</strain>
    </source>
</reference>
<dbReference type="EC" id="3.2.2.26" evidence="1"/>
<dbReference type="EMBL" id="CP144374">
    <property type="protein sequence ID" value="XCH49329.1"/>
    <property type="molecule type" value="Genomic_DNA"/>
</dbReference>
<evidence type="ECO:0000259" key="2">
    <source>
        <dbReference type="Pfam" id="PF01048"/>
    </source>
</evidence>
<evidence type="ECO:0000256" key="1">
    <source>
        <dbReference type="NCBIfam" id="TIGR03664"/>
    </source>
</evidence>
<dbReference type="GO" id="GO:0008782">
    <property type="term" value="F:adenosylhomocysteine nucleosidase activity"/>
    <property type="evidence" value="ECO:0007669"/>
    <property type="project" value="TreeGrafter"/>
</dbReference>
<keyword evidence="3" id="KW-0326">Glycosidase</keyword>
<accession>A0AAU8H3I2</accession>
<protein>
    <recommendedName>
        <fullName evidence="1">Futalosine hydrolase</fullName>
        <ecNumber evidence="1">3.2.2.26</ecNumber>
    </recommendedName>
</protein>
<evidence type="ECO:0000313" key="3">
    <source>
        <dbReference type="EMBL" id="XCH49329.1"/>
    </source>
</evidence>
<dbReference type="InterPro" id="IPR000845">
    <property type="entry name" value="Nucleoside_phosphorylase_d"/>
</dbReference>
<gene>
    <name evidence="3" type="primary">mqnB</name>
    <name evidence="3" type="ORF">V4D31_03985</name>
</gene>
<name>A0AAU8H3I2_9BACT</name>
<dbReference type="InterPro" id="IPR019963">
    <property type="entry name" value="FL_hydrolase_MqnB"/>
</dbReference>
<dbReference type="InterPro" id="IPR035994">
    <property type="entry name" value="Nucleoside_phosphorylase_sf"/>
</dbReference>
<dbReference type="Gene3D" id="3.40.50.1580">
    <property type="entry name" value="Nucleoside phosphorylase domain"/>
    <property type="match status" value="1"/>
</dbReference>
<dbReference type="GO" id="GO:0008930">
    <property type="term" value="F:methylthioadenosine nucleosidase activity"/>
    <property type="evidence" value="ECO:0007669"/>
    <property type="project" value="TreeGrafter"/>
</dbReference>
<dbReference type="RefSeq" id="WP_353686956.1">
    <property type="nucleotide sequence ID" value="NZ_CP144374.1"/>
</dbReference>
<organism evidence="3">
    <name type="scientific">Thermodesulfovibrio obliviosus</name>
    <dbReference type="NCBI Taxonomy" id="3118332"/>
    <lineage>
        <taxon>Bacteria</taxon>
        <taxon>Pseudomonadati</taxon>
        <taxon>Nitrospirota</taxon>
        <taxon>Thermodesulfovibrionia</taxon>
        <taxon>Thermodesulfovibrionales</taxon>
        <taxon>Thermodesulfovibrionaceae</taxon>
        <taxon>Thermodesulfovibrio</taxon>
    </lineage>
</organism>
<sequence>MIALFFATEKECELIINSLSNKQFFSIKTVSFIKGKIKDVDLLLCISGIGKTSATLASVICFEKFSIKGTIVSGIGGAYPSSGLDIGSIVVAEKEIFADEGLLRNCNANIDSFIFLNSEEILLYVPHFLKTLPKGTFLTVSSCTGNLERAIFLEKNFNGICENMEGAAVAKVCEIYKIPCIEIRSISNIVTDRAELLSLKEISKASMIVQKFILEHIKLFEESL</sequence>
<dbReference type="GO" id="GO:0005829">
    <property type="term" value="C:cytosol"/>
    <property type="evidence" value="ECO:0007669"/>
    <property type="project" value="TreeGrafter"/>
</dbReference>
<keyword evidence="3" id="KW-0378">Hydrolase</keyword>
<dbReference type="GO" id="GO:0009116">
    <property type="term" value="P:nucleoside metabolic process"/>
    <property type="evidence" value="ECO:0007669"/>
    <property type="project" value="InterPro"/>
</dbReference>
<dbReference type="NCBIfam" id="TIGR03664">
    <property type="entry name" value="fut_nucase"/>
    <property type="match status" value="1"/>
</dbReference>
<proteinExistence type="predicted"/>
<dbReference type="Pfam" id="PF01048">
    <property type="entry name" value="PNP_UDP_1"/>
    <property type="match status" value="1"/>
</dbReference>
<dbReference type="CDD" id="cd17766">
    <property type="entry name" value="futalosine_nucleosidase_MqnB"/>
    <property type="match status" value="1"/>
</dbReference>
<dbReference type="PANTHER" id="PTHR46832:SF2">
    <property type="entry name" value="FUTALOSINE HYDROLASE"/>
    <property type="match status" value="1"/>
</dbReference>
<dbReference type="GO" id="GO:0009234">
    <property type="term" value="P:menaquinone biosynthetic process"/>
    <property type="evidence" value="ECO:0007669"/>
    <property type="project" value="UniProtKB-UniRule"/>
</dbReference>
<dbReference type="GO" id="GO:0019284">
    <property type="term" value="P:L-methionine salvage from S-adenosylmethionine"/>
    <property type="evidence" value="ECO:0007669"/>
    <property type="project" value="TreeGrafter"/>
</dbReference>
<dbReference type="AlphaFoldDB" id="A0AAU8H3I2"/>
<dbReference type="SUPFAM" id="SSF53167">
    <property type="entry name" value="Purine and uridine phosphorylases"/>
    <property type="match status" value="1"/>
</dbReference>